<dbReference type="PANTHER" id="PTHR42988">
    <property type="entry name" value="PHOSPHOHYDROLASE"/>
    <property type="match status" value="1"/>
</dbReference>
<organism evidence="6 7">
    <name type="scientific">Asticcacaulis endophyticus</name>
    <dbReference type="NCBI Taxonomy" id="1395890"/>
    <lineage>
        <taxon>Bacteria</taxon>
        <taxon>Pseudomonadati</taxon>
        <taxon>Pseudomonadota</taxon>
        <taxon>Alphaproteobacteria</taxon>
        <taxon>Caulobacterales</taxon>
        <taxon>Caulobacteraceae</taxon>
        <taxon>Asticcacaulis</taxon>
    </lineage>
</organism>
<dbReference type="RefSeq" id="WP_189485397.1">
    <property type="nucleotide sequence ID" value="NZ_BMZB01000001.1"/>
</dbReference>
<dbReference type="GO" id="GO:0046872">
    <property type="term" value="F:metal ion binding"/>
    <property type="evidence" value="ECO:0007669"/>
    <property type="project" value="UniProtKB-KW"/>
</dbReference>
<reference evidence="6" key="2">
    <citation type="submission" date="2020-09" db="EMBL/GenBank/DDBJ databases">
        <authorList>
            <person name="Sun Q."/>
            <person name="Kim S."/>
        </authorList>
    </citation>
    <scope>NUCLEOTIDE SEQUENCE</scope>
    <source>
        <strain evidence="6">KCTC 32296</strain>
    </source>
</reference>
<dbReference type="Gene3D" id="3.60.21.10">
    <property type="match status" value="1"/>
</dbReference>
<keyword evidence="2" id="KW-0378">Hydrolase</keyword>
<gene>
    <name evidence="6" type="ORF">GCM10011273_11070</name>
</gene>
<dbReference type="Pfam" id="PF00149">
    <property type="entry name" value="Metallophos"/>
    <property type="match status" value="1"/>
</dbReference>
<sequence>MKIAHISDLHFGAHEDEVRDALLAHLNGSELDLVIASGDITQSATVDEFEQARAFFSRLTCPLLCIPGNHDLPGMDLTRFISPFSRYKRFIAQELNPQFQSALVQVKGINSARMILPHWNWANGSISRTQCRDIKRTFAASNAPWRVVTVHHPAMNSKDFPLDVSLYNVRRFLSAVDEARVDVVLAGHQHHAYIEPRVMDGHTTLFLNASTGMSHRIRRQPHGFNILNFAPTSVRIDMLRYDKGQFTIFEAMSHSK</sequence>
<comment type="similarity">
    <text evidence="4">Belongs to the cyclic nucleotide phosphodiesterase class-III family.</text>
</comment>
<reference evidence="6" key="1">
    <citation type="journal article" date="2014" name="Int. J. Syst. Evol. Microbiol.">
        <title>Complete genome sequence of Corynebacterium casei LMG S-19264T (=DSM 44701T), isolated from a smear-ripened cheese.</title>
        <authorList>
            <consortium name="US DOE Joint Genome Institute (JGI-PGF)"/>
            <person name="Walter F."/>
            <person name="Albersmeier A."/>
            <person name="Kalinowski J."/>
            <person name="Ruckert C."/>
        </authorList>
    </citation>
    <scope>NUCLEOTIDE SEQUENCE</scope>
    <source>
        <strain evidence="6">KCTC 32296</strain>
    </source>
</reference>
<evidence type="ECO:0000256" key="2">
    <source>
        <dbReference type="ARBA" id="ARBA00022801"/>
    </source>
</evidence>
<protein>
    <submittedName>
        <fullName evidence="6">Metallophosphoesterase</fullName>
    </submittedName>
</protein>
<dbReference type="EMBL" id="BMZB01000001">
    <property type="protein sequence ID" value="GGZ27218.1"/>
    <property type="molecule type" value="Genomic_DNA"/>
</dbReference>
<dbReference type="InterPro" id="IPR050884">
    <property type="entry name" value="CNP_phosphodiesterase-III"/>
</dbReference>
<dbReference type="InterPro" id="IPR029052">
    <property type="entry name" value="Metallo-depent_PP-like"/>
</dbReference>
<dbReference type="Proteomes" id="UP000662572">
    <property type="component" value="Unassembled WGS sequence"/>
</dbReference>
<accession>A0A918UQV2</accession>
<evidence type="ECO:0000256" key="3">
    <source>
        <dbReference type="ARBA" id="ARBA00023004"/>
    </source>
</evidence>
<dbReference type="AlphaFoldDB" id="A0A918UQV2"/>
<feature type="domain" description="Calcineurin-like phosphoesterase" evidence="5">
    <location>
        <begin position="1"/>
        <end position="191"/>
    </location>
</feature>
<evidence type="ECO:0000313" key="7">
    <source>
        <dbReference type="Proteomes" id="UP000662572"/>
    </source>
</evidence>
<evidence type="ECO:0000259" key="5">
    <source>
        <dbReference type="Pfam" id="PF00149"/>
    </source>
</evidence>
<dbReference type="GO" id="GO:0016787">
    <property type="term" value="F:hydrolase activity"/>
    <property type="evidence" value="ECO:0007669"/>
    <property type="project" value="UniProtKB-KW"/>
</dbReference>
<proteinExistence type="inferred from homology"/>
<evidence type="ECO:0000313" key="6">
    <source>
        <dbReference type="EMBL" id="GGZ27218.1"/>
    </source>
</evidence>
<dbReference type="PANTHER" id="PTHR42988:SF2">
    <property type="entry name" value="CYCLIC NUCLEOTIDE PHOSPHODIESTERASE CBUA0032-RELATED"/>
    <property type="match status" value="1"/>
</dbReference>
<keyword evidence="3" id="KW-0408">Iron</keyword>
<evidence type="ECO:0000256" key="4">
    <source>
        <dbReference type="ARBA" id="ARBA00025742"/>
    </source>
</evidence>
<comment type="caution">
    <text evidence="6">The sequence shown here is derived from an EMBL/GenBank/DDBJ whole genome shotgun (WGS) entry which is preliminary data.</text>
</comment>
<dbReference type="SUPFAM" id="SSF56300">
    <property type="entry name" value="Metallo-dependent phosphatases"/>
    <property type="match status" value="1"/>
</dbReference>
<dbReference type="InterPro" id="IPR004843">
    <property type="entry name" value="Calcineurin-like_PHP"/>
</dbReference>
<keyword evidence="1" id="KW-0479">Metal-binding</keyword>
<keyword evidence="7" id="KW-1185">Reference proteome</keyword>
<name>A0A918UQV2_9CAUL</name>
<evidence type="ECO:0000256" key="1">
    <source>
        <dbReference type="ARBA" id="ARBA00022723"/>
    </source>
</evidence>